<accession>A0A0F9IQW2</accession>
<sequence length="71" mass="7891">MNGGSIGNRVLRKRNGTLELALRDRDRIVSRMTAKITELNGTTDYIITKLKGAGLSADAEILRMAMKKIWS</sequence>
<comment type="caution">
    <text evidence="1">The sequence shown here is derived from an EMBL/GenBank/DDBJ whole genome shotgun (WGS) entry which is preliminary data.</text>
</comment>
<organism evidence="1">
    <name type="scientific">marine sediment metagenome</name>
    <dbReference type="NCBI Taxonomy" id="412755"/>
    <lineage>
        <taxon>unclassified sequences</taxon>
        <taxon>metagenomes</taxon>
        <taxon>ecological metagenomes</taxon>
    </lineage>
</organism>
<protein>
    <submittedName>
        <fullName evidence="1">Uncharacterized protein</fullName>
    </submittedName>
</protein>
<evidence type="ECO:0000313" key="1">
    <source>
        <dbReference type="EMBL" id="KKL89532.1"/>
    </source>
</evidence>
<dbReference type="AlphaFoldDB" id="A0A0F9IQW2"/>
<reference evidence="1" key="1">
    <citation type="journal article" date="2015" name="Nature">
        <title>Complex archaea that bridge the gap between prokaryotes and eukaryotes.</title>
        <authorList>
            <person name="Spang A."/>
            <person name="Saw J.H."/>
            <person name="Jorgensen S.L."/>
            <person name="Zaremba-Niedzwiedzka K."/>
            <person name="Martijn J."/>
            <person name="Lind A.E."/>
            <person name="van Eijk R."/>
            <person name="Schleper C."/>
            <person name="Guy L."/>
            <person name="Ettema T.J."/>
        </authorList>
    </citation>
    <scope>NUCLEOTIDE SEQUENCE</scope>
</reference>
<dbReference type="EMBL" id="LAZR01020260">
    <property type="protein sequence ID" value="KKL89532.1"/>
    <property type="molecule type" value="Genomic_DNA"/>
</dbReference>
<gene>
    <name evidence="1" type="ORF">LCGC14_1913800</name>
</gene>
<proteinExistence type="predicted"/>
<name>A0A0F9IQW2_9ZZZZ</name>